<keyword evidence="2 5" id="KW-0812">Transmembrane</keyword>
<dbReference type="EnsemblMetazoa" id="ADAC010304-RA">
    <property type="protein sequence ID" value="ADAC010304-PA"/>
    <property type="gene ID" value="ADAC010304"/>
</dbReference>
<proteinExistence type="predicted"/>
<dbReference type="PANTHER" id="PTHR15937">
    <property type="entry name" value="TRANSMEMBRANE 7 SUPERFAMILY MEMBER 3"/>
    <property type="match status" value="1"/>
</dbReference>
<reference evidence="7 9" key="1">
    <citation type="journal article" date="2010" name="BMC Genomics">
        <title>Combination of measures distinguishes pre-miRNAs from other stem-loops in the genome of the newly sequenced Anopheles darlingi.</title>
        <authorList>
            <person name="Mendes N.D."/>
            <person name="Freitas A.T."/>
            <person name="Vasconcelos A.T."/>
            <person name="Sagot M.F."/>
        </authorList>
    </citation>
    <scope>NUCLEOTIDE SEQUENCE</scope>
</reference>
<sequence length="594" mass="65830">MISCWTPNRRTNQKSDAMSRLKSWTILGFLWFFVHGGAEKPLILLRDPIELKVPDNLKMNDINDYSEVVLPAYSRTTIRLTNFSLADHPSMGYALVQLNAFEFNLTLSYNTTIVDGGHLTGQNLGLLMHEDGDLYAFNLNPQQPVWVSIVLMIYNTSAPVPGGCNLEFPVETSPILNVTLTPASIIVDTPPASVALQFRNNSSNACGKARLKYESYYIQMASHDFSQRSYFTALRSLMAYATAITTGHQNTLSSPLHVNRHEYGRQPGRGMVFVTVVTDSVHRGFSLYVPGHTYSCRPFDDQSDCYGLNIPWRMVALLMTLLAALEVVMGWLPVTVKCPAMIGYLMVLLSIEGLQHLGTVVSTSAVTATLITAALVGAAIGLLLAAFAPQVAKVLCAFASGYLIVITQLGFISGNLFTIPLVSVYMWIVALVIGLILSLTLPILLVTRSVIFGAICIFYGVNMVFGARLDYPLKHSFLRLSVSNYSSVYVDPMLDEIDGAALAAFIIILIVCLFLRSRYQPEVVQSDFKTAWSSRHSFNDALHTSTVISADDVFAYQQFGNTSHPPVITRWTSGDDDVFESPRSNYRFFQRLRR</sequence>
<evidence type="ECO:0000256" key="5">
    <source>
        <dbReference type="SAM" id="Phobius"/>
    </source>
</evidence>
<reference evidence="7" key="2">
    <citation type="submission" date="2010-05" db="EMBL/GenBank/DDBJ databases">
        <authorList>
            <person name="Almeida L.G."/>
            <person name="Nicolas M.F."/>
            <person name="Souza R.C."/>
            <person name="Vasconcelos A.T.R."/>
        </authorList>
    </citation>
    <scope>NUCLEOTIDE SEQUENCE</scope>
</reference>
<evidence type="ECO:0000313" key="9">
    <source>
        <dbReference type="Proteomes" id="UP000000673"/>
    </source>
</evidence>
<dbReference type="AlphaFoldDB" id="W5J2V4"/>
<feature type="transmembrane region" description="Helical" evidence="5">
    <location>
        <begin position="21"/>
        <end position="38"/>
    </location>
</feature>
<dbReference type="InterPro" id="IPR042502">
    <property type="entry name" value="TM7SF3"/>
</dbReference>
<evidence type="ECO:0000256" key="3">
    <source>
        <dbReference type="ARBA" id="ARBA00022989"/>
    </source>
</evidence>
<feature type="transmembrane region" description="Helical" evidence="5">
    <location>
        <begin position="424"/>
        <end position="445"/>
    </location>
</feature>
<feature type="transmembrane region" description="Helical" evidence="5">
    <location>
        <begin position="312"/>
        <end position="334"/>
    </location>
</feature>
<evidence type="ECO:0000259" key="6">
    <source>
        <dbReference type="Pfam" id="PF13886"/>
    </source>
</evidence>
<feature type="domain" description="TM7S3/TM198-like" evidence="6">
    <location>
        <begin position="317"/>
        <end position="516"/>
    </location>
</feature>
<evidence type="ECO:0000256" key="1">
    <source>
        <dbReference type="ARBA" id="ARBA00004141"/>
    </source>
</evidence>
<dbReference type="Proteomes" id="UP000000673">
    <property type="component" value="Unassembled WGS sequence"/>
</dbReference>
<feature type="transmembrane region" description="Helical" evidence="5">
    <location>
        <begin position="497"/>
        <end position="515"/>
    </location>
</feature>
<accession>W5J2V4</accession>
<dbReference type="STRING" id="43151.W5J2V4"/>
<feature type="transmembrane region" description="Helical" evidence="5">
    <location>
        <begin position="341"/>
        <end position="358"/>
    </location>
</feature>
<keyword evidence="9" id="KW-1185">Reference proteome</keyword>
<dbReference type="PANTHER" id="PTHR15937:SF3">
    <property type="entry name" value="TRANSMEMBRANE 7 SUPERFAMILY MEMBER 3"/>
    <property type="match status" value="1"/>
</dbReference>
<reference evidence="7" key="3">
    <citation type="journal article" date="2013" name="Nucleic Acids Res.">
        <title>The genome of Anopheles darlingi, the main neotropical malaria vector.</title>
        <authorList>
            <person name="Marinotti O."/>
            <person name="Cerqueira G.C."/>
            <person name="de Almeida L.G."/>
            <person name="Ferro M.I."/>
            <person name="Loreto E.L."/>
            <person name="Zaha A."/>
            <person name="Teixeira S.M."/>
            <person name="Wespiser A.R."/>
            <person name="Almeida E Silva A."/>
            <person name="Schlindwein A.D."/>
            <person name="Pacheco A.C."/>
            <person name="Silva A.L."/>
            <person name="Graveley B.R."/>
            <person name="Walenz B.P."/>
            <person name="Lima Bde A."/>
            <person name="Ribeiro C.A."/>
            <person name="Nunes-Silva C.G."/>
            <person name="de Carvalho C.R."/>
            <person name="Soares C.M."/>
            <person name="de Menezes C.B."/>
            <person name="Matiolli C."/>
            <person name="Caffrey D."/>
            <person name="Araujo D.A."/>
            <person name="de Oliveira D.M."/>
            <person name="Golenbock D."/>
            <person name="Grisard E.C."/>
            <person name="Fantinatti-Garboggini F."/>
            <person name="de Carvalho F.M."/>
            <person name="Barcellos F.G."/>
            <person name="Prosdocimi F."/>
            <person name="May G."/>
            <person name="Azevedo Junior G.M."/>
            <person name="Guimaraes G.M."/>
            <person name="Goldman G.H."/>
            <person name="Padilha I.Q."/>
            <person name="Batista Jda S."/>
            <person name="Ferro J.A."/>
            <person name="Ribeiro J.M."/>
            <person name="Fietto J.L."/>
            <person name="Dabbas K.M."/>
            <person name="Cerdeira L."/>
            <person name="Agnez-Lima L.F."/>
            <person name="Brocchi M."/>
            <person name="de Carvalho M.O."/>
            <person name="Teixeira Mde M."/>
            <person name="Diniz Maia Mde M."/>
            <person name="Goldman M.H."/>
            <person name="Cruz Schneider M.P."/>
            <person name="Felipe M.S."/>
            <person name="Hungria M."/>
            <person name="Nicolas M.F."/>
            <person name="Pereira M."/>
            <person name="Montes M.A."/>
            <person name="Cantao M.E."/>
            <person name="Vincentz M."/>
            <person name="Rafael M.S."/>
            <person name="Silverman N."/>
            <person name="Stoco P.H."/>
            <person name="Souza R.C."/>
            <person name="Vicentini R."/>
            <person name="Gazzinelli R.T."/>
            <person name="Neves Rde O."/>
            <person name="Silva R."/>
            <person name="Astolfi-Filho S."/>
            <person name="Maciel T.E."/>
            <person name="Urmenyi T.P."/>
            <person name="Tadei W.P."/>
            <person name="Camargo E.P."/>
            <person name="de Vasconcelos A.T."/>
        </authorList>
    </citation>
    <scope>NUCLEOTIDE SEQUENCE</scope>
</reference>
<dbReference type="EMBL" id="ADMH02002165">
    <property type="protein sequence ID" value="ETN58126.1"/>
    <property type="molecule type" value="Genomic_DNA"/>
</dbReference>
<dbReference type="Pfam" id="PF13886">
    <property type="entry name" value="TM7S3_TM198"/>
    <property type="match status" value="1"/>
</dbReference>
<feature type="transmembrane region" description="Helical" evidence="5">
    <location>
        <begin position="364"/>
        <end position="387"/>
    </location>
</feature>
<comment type="subcellular location">
    <subcellularLocation>
        <location evidence="1">Membrane</location>
        <topology evidence="1">Multi-pass membrane protein</topology>
    </subcellularLocation>
</comment>
<dbReference type="eggNOG" id="ENOG502QS07">
    <property type="taxonomic scope" value="Eukaryota"/>
</dbReference>
<feature type="transmembrane region" description="Helical" evidence="5">
    <location>
        <begin position="394"/>
        <end position="412"/>
    </location>
</feature>
<dbReference type="VEuPathDB" id="VectorBase:ADAC010304"/>
<evidence type="ECO:0000256" key="2">
    <source>
        <dbReference type="ARBA" id="ARBA00022692"/>
    </source>
</evidence>
<keyword evidence="4 5" id="KW-0472">Membrane</keyword>
<dbReference type="OMA" id="TRWTSGD"/>
<dbReference type="Pfam" id="PF25992">
    <property type="entry name" value="Ig_TM7SF3_N"/>
    <property type="match status" value="1"/>
</dbReference>
<keyword evidence="3 5" id="KW-1133">Transmembrane helix</keyword>
<gene>
    <name evidence="7" type="ORF">AND_010304</name>
</gene>
<dbReference type="VEuPathDB" id="VectorBase:ADAR2_011810"/>
<evidence type="ECO:0000313" key="8">
    <source>
        <dbReference type="EnsemblMetazoa" id="ADAC010304-PA"/>
    </source>
</evidence>
<dbReference type="GO" id="GO:0043069">
    <property type="term" value="P:negative regulation of programmed cell death"/>
    <property type="evidence" value="ECO:0007669"/>
    <property type="project" value="TreeGrafter"/>
</dbReference>
<keyword evidence="7" id="KW-0675">Receptor</keyword>
<dbReference type="InterPro" id="IPR025256">
    <property type="entry name" value="TM7S3/TM198-like_dom"/>
</dbReference>
<evidence type="ECO:0000256" key="4">
    <source>
        <dbReference type="ARBA" id="ARBA00023136"/>
    </source>
</evidence>
<evidence type="ECO:0000313" key="7">
    <source>
        <dbReference type="EMBL" id="ETN58126.1"/>
    </source>
</evidence>
<feature type="transmembrane region" description="Helical" evidence="5">
    <location>
        <begin position="450"/>
        <end position="469"/>
    </location>
</feature>
<protein>
    <submittedName>
        <fullName evidence="7">GPCR class d orphan receptor 2</fullName>
    </submittedName>
</protein>
<dbReference type="GO" id="GO:0005886">
    <property type="term" value="C:plasma membrane"/>
    <property type="evidence" value="ECO:0007669"/>
    <property type="project" value="TreeGrafter"/>
</dbReference>
<name>W5J2V4_ANODA</name>
<reference evidence="8" key="4">
    <citation type="submission" date="2015-06" db="UniProtKB">
        <authorList>
            <consortium name="EnsemblMetazoa"/>
        </authorList>
    </citation>
    <scope>IDENTIFICATION</scope>
</reference>
<organism evidence="7">
    <name type="scientific">Anopheles darlingi</name>
    <name type="common">Mosquito</name>
    <dbReference type="NCBI Taxonomy" id="43151"/>
    <lineage>
        <taxon>Eukaryota</taxon>
        <taxon>Metazoa</taxon>
        <taxon>Ecdysozoa</taxon>
        <taxon>Arthropoda</taxon>
        <taxon>Hexapoda</taxon>
        <taxon>Insecta</taxon>
        <taxon>Pterygota</taxon>
        <taxon>Neoptera</taxon>
        <taxon>Endopterygota</taxon>
        <taxon>Diptera</taxon>
        <taxon>Nematocera</taxon>
        <taxon>Culicoidea</taxon>
        <taxon>Culicidae</taxon>
        <taxon>Anophelinae</taxon>
        <taxon>Anopheles</taxon>
    </lineage>
</organism>
<dbReference type="HOGENOM" id="CLU_450754_0_0_1"/>